<protein>
    <submittedName>
        <fullName evidence="2">DUF1524 domain-containing protein</fullName>
    </submittedName>
</protein>
<gene>
    <name evidence="2" type="ORF">GTQ55_08680</name>
</gene>
<dbReference type="Pfam" id="PF07510">
    <property type="entry name" value="GmrSD_C"/>
    <property type="match status" value="1"/>
</dbReference>
<evidence type="ECO:0000313" key="3">
    <source>
        <dbReference type="Proteomes" id="UP000464675"/>
    </source>
</evidence>
<dbReference type="Proteomes" id="UP000464675">
    <property type="component" value="Chromosome"/>
</dbReference>
<reference evidence="2 3" key="1">
    <citation type="submission" date="2020-01" db="EMBL/GenBank/DDBJ databases">
        <title>The possibility of degradation of plastic by Microbulbifer hydrolyticus IRE-31.</title>
        <authorList>
            <person name="Liu L."/>
        </authorList>
    </citation>
    <scope>NUCLEOTIDE SEQUENCE [LARGE SCALE GENOMIC DNA]</scope>
    <source>
        <strain evidence="2 3">IRE-31</strain>
    </source>
</reference>
<dbReference type="EMBL" id="CP047491">
    <property type="protein sequence ID" value="QHQ39052.1"/>
    <property type="molecule type" value="Genomic_DNA"/>
</dbReference>
<evidence type="ECO:0000313" key="2">
    <source>
        <dbReference type="EMBL" id="QHQ39052.1"/>
    </source>
</evidence>
<name>A0ABX6IZE8_9GAMM</name>
<sequence>MEWPVQWSGLVSFCLPFKRNRILLTGVLLGLISSAGYAQDYERREWLPRWSDTDRDCQDTRHELLIRYSLAPVTYTRPDGCKVASGLWLDPYTGNFFEKASDLDVEHIVPLKWAHDHGAAGWSSEKKRMFAEDPDNLWLVDDGRNQSKGHRGPDQWMPPYGPVRRHYIQRFMAVMKKYGLEYTAEEQQIFLALLERRHG</sequence>
<accession>A0ABX6IZE8</accession>
<keyword evidence="3" id="KW-1185">Reference proteome</keyword>
<organism evidence="2 3">
    <name type="scientific">Microbulbifer hydrolyticus</name>
    <dbReference type="NCBI Taxonomy" id="48074"/>
    <lineage>
        <taxon>Bacteria</taxon>
        <taxon>Pseudomonadati</taxon>
        <taxon>Pseudomonadota</taxon>
        <taxon>Gammaproteobacteria</taxon>
        <taxon>Cellvibrionales</taxon>
        <taxon>Microbulbiferaceae</taxon>
        <taxon>Microbulbifer</taxon>
    </lineage>
</organism>
<feature type="domain" description="GmrSD restriction endonucleases C-terminal" evidence="1">
    <location>
        <begin position="90"/>
        <end position="191"/>
    </location>
</feature>
<proteinExistence type="predicted"/>
<evidence type="ECO:0000259" key="1">
    <source>
        <dbReference type="Pfam" id="PF07510"/>
    </source>
</evidence>
<dbReference type="InterPro" id="IPR011089">
    <property type="entry name" value="GmrSD_C"/>
</dbReference>